<dbReference type="AlphaFoldDB" id="A0A0F3IDU8"/>
<keyword evidence="2" id="KW-1185">Reference proteome</keyword>
<dbReference type="NCBIfam" id="NF047593">
    <property type="entry name" value="IS66_ISAeme5_TnpA"/>
    <property type="match status" value="1"/>
</dbReference>
<evidence type="ECO:0000313" key="2">
    <source>
        <dbReference type="Proteomes" id="UP000033684"/>
    </source>
</evidence>
<dbReference type="OrthoDB" id="5570480at2"/>
<dbReference type="Proteomes" id="UP000033684">
    <property type="component" value="Unassembled WGS sequence"/>
</dbReference>
<evidence type="ECO:0000313" key="1">
    <source>
        <dbReference type="EMBL" id="KJV04941.1"/>
    </source>
</evidence>
<gene>
    <name evidence="1" type="ORF">VZ94_21775</name>
</gene>
<proteinExistence type="predicted"/>
<dbReference type="EMBL" id="LAJX01000376">
    <property type="protein sequence ID" value="KJV04941.1"/>
    <property type="molecule type" value="Genomic_DNA"/>
</dbReference>
<dbReference type="RefSeq" id="WP_045780853.1">
    <property type="nucleotide sequence ID" value="NZ_LAJX01000376.1"/>
</dbReference>
<organism evidence="1 2">
    <name type="scientific">Methylocucumis oryzae</name>
    <dbReference type="NCBI Taxonomy" id="1632867"/>
    <lineage>
        <taxon>Bacteria</taxon>
        <taxon>Pseudomonadati</taxon>
        <taxon>Pseudomonadota</taxon>
        <taxon>Gammaproteobacteria</taxon>
        <taxon>Methylococcales</taxon>
        <taxon>Methylococcaceae</taxon>
        <taxon>Methylocucumis</taxon>
    </lineage>
</organism>
<sequence length="95" mass="10671">MTLTAHWIHHLNTWQSSGMTQAAYCRQHRLNVKTFAARLHDFRNEHSTPAFIPAQIQEPPPATALLVLHTGHGSRLELPITVSAAWLAELLRCLA</sequence>
<reference evidence="1 2" key="2">
    <citation type="journal article" date="2016" name="Microb. Ecol.">
        <title>Genome Characteristics of a Novel Type I Methanotroph (Sn10-6) Isolated from a Flooded Indian Rice Field.</title>
        <authorList>
            <person name="Rahalkar M.C."/>
            <person name="Pandit P.S."/>
            <person name="Dhakephalkar P.K."/>
            <person name="Pore S."/>
            <person name="Arora P."/>
            <person name="Kapse N."/>
        </authorList>
    </citation>
    <scope>NUCLEOTIDE SEQUENCE [LARGE SCALE GENOMIC DNA]</scope>
    <source>
        <strain evidence="1 2">Sn10-6</strain>
    </source>
</reference>
<reference evidence="2" key="1">
    <citation type="submission" date="2015-03" db="EMBL/GenBank/DDBJ databases">
        <title>Draft genome sequence of a novel methanotroph (Sn10-6) isolated from flooded ricefield rhizosphere in India.</title>
        <authorList>
            <person name="Pandit P.S."/>
            <person name="Pore S.D."/>
            <person name="Arora P."/>
            <person name="Kapse N.G."/>
            <person name="Dhakephalkar P.K."/>
            <person name="Rahalkar M.C."/>
        </authorList>
    </citation>
    <scope>NUCLEOTIDE SEQUENCE [LARGE SCALE GENOMIC DNA]</scope>
    <source>
        <strain evidence="2">Sn10-6</strain>
    </source>
</reference>
<comment type="caution">
    <text evidence="1">The sequence shown here is derived from an EMBL/GenBank/DDBJ whole genome shotgun (WGS) entry which is preliminary data.</text>
</comment>
<name>A0A0F3IDU8_9GAMM</name>
<protein>
    <submittedName>
        <fullName evidence="1">Uncharacterized protein</fullName>
    </submittedName>
</protein>
<accession>A0A0F3IDU8</accession>